<gene>
    <name evidence="2" type="ORF">IWX90DRAFT_27719</name>
</gene>
<proteinExistence type="predicted"/>
<evidence type="ECO:0000313" key="2">
    <source>
        <dbReference type="EMBL" id="KAK8177713.1"/>
    </source>
</evidence>
<feature type="signal peptide" evidence="1">
    <location>
        <begin position="1"/>
        <end position="15"/>
    </location>
</feature>
<sequence length="145" mass="15788">MFSCLALLFVGSVLAGPASVPSQTSAFYDFTTAYPPEPTVLSNPTCAANCTWTAYGVHQYSWWKAQVVTETITRGVAYVIVNNLTNTTRTSTSYYELPSGHELPPTNSAGTQIHEVTVSQPIDGTWKTFATNITYPSIYTQYPSG</sequence>
<reference evidence="2 3" key="1">
    <citation type="journal article" date="2022" name="G3 (Bethesda)">
        <title>Enemy or ally: a genomic approach to elucidate the lifestyle of Phyllosticta citrichinaensis.</title>
        <authorList>
            <person name="Buijs V.A."/>
            <person name="Groenewald J.Z."/>
            <person name="Haridas S."/>
            <person name="LaButti K.M."/>
            <person name="Lipzen A."/>
            <person name="Martin F.M."/>
            <person name="Barry K."/>
            <person name="Grigoriev I.V."/>
            <person name="Crous P.W."/>
            <person name="Seidl M.F."/>
        </authorList>
    </citation>
    <scope>NUCLEOTIDE SEQUENCE [LARGE SCALE GENOMIC DNA]</scope>
    <source>
        <strain evidence="2 3">CBS 129764</strain>
    </source>
</reference>
<accession>A0ABR1Y737</accession>
<protein>
    <submittedName>
        <fullName evidence="2">Uncharacterized protein</fullName>
    </submittedName>
</protein>
<feature type="chain" id="PRO_5045168278" evidence="1">
    <location>
        <begin position="16"/>
        <end position="145"/>
    </location>
</feature>
<name>A0ABR1Y737_9PEZI</name>
<keyword evidence="1" id="KW-0732">Signal</keyword>
<keyword evidence="3" id="KW-1185">Reference proteome</keyword>
<organism evidence="2 3">
    <name type="scientific">Phyllosticta citrichinensis</name>
    <dbReference type="NCBI Taxonomy" id="1130410"/>
    <lineage>
        <taxon>Eukaryota</taxon>
        <taxon>Fungi</taxon>
        <taxon>Dikarya</taxon>
        <taxon>Ascomycota</taxon>
        <taxon>Pezizomycotina</taxon>
        <taxon>Dothideomycetes</taxon>
        <taxon>Dothideomycetes incertae sedis</taxon>
        <taxon>Botryosphaeriales</taxon>
        <taxon>Phyllostictaceae</taxon>
        <taxon>Phyllosticta</taxon>
    </lineage>
</organism>
<evidence type="ECO:0000256" key="1">
    <source>
        <dbReference type="SAM" id="SignalP"/>
    </source>
</evidence>
<dbReference type="Proteomes" id="UP001456524">
    <property type="component" value="Unassembled WGS sequence"/>
</dbReference>
<evidence type="ECO:0000313" key="3">
    <source>
        <dbReference type="Proteomes" id="UP001456524"/>
    </source>
</evidence>
<dbReference type="EMBL" id="JBBWUH010000001">
    <property type="protein sequence ID" value="KAK8177713.1"/>
    <property type="molecule type" value="Genomic_DNA"/>
</dbReference>
<comment type="caution">
    <text evidence="2">The sequence shown here is derived from an EMBL/GenBank/DDBJ whole genome shotgun (WGS) entry which is preliminary data.</text>
</comment>